<accession>A0ABN2MNW3</accession>
<organism evidence="2 3">
    <name type="scientific">Luedemannella flava</name>
    <dbReference type="NCBI Taxonomy" id="349316"/>
    <lineage>
        <taxon>Bacteria</taxon>
        <taxon>Bacillati</taxon>
        <taxon>Actinomycetota</taxon>
        <taxon>Actinomycetes</taxon>
        <taxon>Micromonosporales</taxon>
        <taxon>Micromonosporaceae</taxon>
        <taxon>Luedemannella</taxon>
    </lineage>
</organism>
<evidence type="ECO:0000313" key="2">
    <source>
        <dbReference type="EMBL" id="GAA1832236.1"/>
    </source>
</evidence>
<dbReference type="Gene3D" id="3.30.559.10">
    <property type="entry name" value="Chloramphenicol acetyltransferase-like domain"/>
    <property type="match status" value="1"/>
</dbReference>
<dbReference type="InterPro" id="IPR023213">
    <property type="entry name" value="CAT-like_dom_sf"/>
</dbReference>
<dbReference type="SUPFAM" id="SSF52777">
    <property type="entry name" value="CoA-dependent acyltransferases"/>
    <property type="match status" value="2"/>
</dbReference>
<dbReference type="PANTHER" id="PTHR45527:SF1">
    <property type="entry name" value="FATTY ACID SYNTHASE"/>
    <property type="match status" value="1"/>
</dbReference>
<dbReference type="EMBL" id="BAAALT010000273">
    <property type="protein sequence ID" value="GAA1832236.1"/>
    <property type="molecule type" value="Genomic_DNA"/>
</dbReference>
<comment type="caution">
    <text evidence="2">The sequence shown here is derived from an EMBL/GenBank/DDBJ whole genome shotgun (WGS) entry which is preliminary data.</text>
</comment>
<gene>
    <name evidence="2" type="ORF">GCM10009682_58400</name>
</gene>
<dbReference type="PANTHER" id="PTHR45527">
    <property type="entry name" value="NONRIBOSOMAL PEPTIDE SYNTHETASE"/>
    <property type="match status" value="1"/>
</dbReference>
<keyword evidence="3" id="KW-1185">Reference proteome</keyword>
<dbReference type="Gene3D" id="3.30.559.30">
    <property type="entry name" value="Nonribosomal peptide synthetase, condensation domain"/>
    <property type="match status" value="1"/>
</dbReference>
<feature type="domain" description="Condensation" evidence="1">
    <location>
        <begin position="55"/>
        <end position="331"/>
    </location>
</feature>
<sequence length="454" mass="49806">MVAFSGEGSGIEELTWGQRAIWNAMTEQNTSLPIGGWLPLPEGTTVRHMVNELRFHMSRHQSARMRLVFGDDGRPRQSVAASGEIALEVFDADNADPADVAELVKQRYMDAPFDYANEWPIRMAVVRRDATATHVVCILCHLVTDAAGSLAMMADLANLDPTTGGATAPVTATQPLDLARWQQTPAGQRRHASSLRYWEEQLRGVPSYSFSRPAERHHPRHWEGQLTSPALFLATHALARQLDVSSSHLILAAYASMLVRLRGVDPVVIRPVVSNRFWPGLADIVSPINEAGLCVIPVGQAGFDELARRTSRVALRAFKAAYYHPEPLDELRAVIAKDRGEDLDIDCFLNDRRVAPPDVAEPPTPAQLRRAQRGGFRWTTQQDKPFGRLFLHIDDAADGADAITLTIRADTDYVSPAVMRACVEGIESTLVDAAVDARRRALPAVPATVPDAAA</sequence>
<name>A0ABN2MNW3_9ACTN</name>
<dbReference type="Proteomes" id="UP001500218">
    <property type="component" value="Unassembled WGS sequence"/>
</dbReference>
<reference evidence="2 3" key="1">
    <citation type="journal article" date="2019" name="Int. J. Syst. Evol. Microbiol.">
        <title>The Global Catalogue of Microorganisms (GCM) 10K type strain sequencing project: providing services to taxonomists for standard genome sequencing and annotation.</title>
        <authorList>
            <consortium name="The Broad Institute Genomics Platform"/>
            <consortium name="The Broad Institute Genome Sequencing Center for Infectious Disease"/>
            <person name="Wu L."/>
            <person name="Ma J."/>
        </authorList>
    </citation>
    <scope>NUCLEOTIDE SEQUENCE [LARGE SCALE GENOMIC DNA]</scope>
    <source>
        <strain evidence="2 3">JCM 13250</strain>
    </source>
</reference>
<dbReference type="Pfam" id="PF00668">
    <property type="entry name" value="Condensation"/>
    <property type="match status" value="1"/>
</dbReference>
<evidence type="ECO:0000259" key="1">
    <source>
        <dbReference type="Pfam" id="PF00668"/>
    </source>
</evidence>
<protein>
    <recommendedName>
        <fullName evidence="1">Condensation domain-containing protein</fullName>
    </recommendedName>
</protein>
<evidence type="ECO:0000313" key="3">
    <source>
        <dbReference type="Proteomes" id="UP001500218"/>
    </source>
</evidence>
<dbReference type="InterPro" id="IPR001242">
    <property type="entry name" value="Condensation_dom"/>
</dbReference>
<proteinExistence type="predicted"/>